<protein>
    <recommendedName>
        <fullName evidence="4">DNA repair protein RecO</fullName>
    </recommendedName>
    <alternativeName>
        <fullName evidence="4">Recombination protein O</fullName>
    </alternativeName>
</protein>
<name>W6A9P5_9MOLU</name>
<evidence type="ECO:0000256" key="4">
    <source>
        <dbReference type="HAMAP-Rule" id="MF_00201"/>
    </source>
</evidence>
<dbReference type="GO" id="GO:0043590">
    <property type="term" value="C:bacterial nucleoid"/>
    <property type="evidence" value="ECO:0007669"/>
    <property type="project" value="TreeGrafter"/>
</dbReference>
<dbReference type="NCBIfam" id="TIGR00613">
    <property type="entry name" value="reco"/>
    <property type="match status" value="1"/>
</dbReference>
<keyword evidence="3 4" id="KW-0234">DNA repair</keyword>
<dbReference type="EMBL" id="CP006934">
    <property type="protein sequence ID" value="AHI53732.1"/>
    <property type="molecule type" value="Genomic_DNA"/>
</dbReference>
<feature type="domain" description="DNA replication/recombination mediator RecO N-terminal" evidence="5">
    <location>
        <begin position="1"/>
        <end position="81"/>
    </location>
</feature>
<evidence type="ECO:0000256" key="1">
    <source>
        <dbReference type="ARBA" id="ARBA00022763"/>
    </source>
</evidence>
<evidence type="ECO:0000256" key="3">
    <source>
        <dbReference type="ARBA" id="ARBA00023204"/>
    </source>
</evidence>
<reference evidence="6 7" key="1">
    <citation type="journal article" date="2014" name="Genome Biol. Evol.">
        <title>Molecular evolution of the substrate utilization strategies and putative virulence factors in mosquito-associated Spiroplasma species.</title>
        <authorList>
            <person name="Chang T.H."/>
            <person name="Lo W.S."/>
            <person name="Ku C."/>
            <person name="Chen L.L."/>
            <person name="Kuo C.H."/>
        </authorList>
    </citation>
    <scope>NUCLEOTIDE SEQUENCE [LARGE SCALE GENOMIC DNA]</scope>
    <source>
        <strain evidence="6">Ar-1343</strain>
    </source>
</reference>
<dbReference type="Pfam" id="PF11967">
    <property type="entry name" value="RecO_N"/>
    <property type="match status" value="1"/>
</dbReference>
<dbReference type="SUPFAM" id="SSF57863">
    <property type="entry name" value="ArfGap/RecO-like zinc finger"/>
    <property type="match status" value="1"/>
</dbReference>
<evidence type="ECO:0000313" key="7">
    <source>
        <dbReference type="Proteomes" id="UP000019265"/>
    </source>
</evidence>
<dbReference type="GO" id="GO:0006310">
    <property type="term" value="P:DNA recombination"/>
    <property type="evidence" value="ECO:0007669"/>
    <property type="project" value="UniProtKB-UniRule"/>
</dbReference>
<dbReference type="PATRIC" id="fig|1276257.3.peg.326"/>
<dbReference type="RefSeq" id="WP_025250868.1">
    <property type="nucleotide sequence ID" value="NZ_CP006934.1"/>
</dbReference>
<keyword evidence="7" id="KW-1185">Reference proteome</keyword>
<dbReference type="GO" id="GO:0006302">
    <property type="term" value="P:double-strand break repair"/>
    <property type="evidence" value="ECO:0007669"/>
    <property type="project" value="TreeGrafter"/>
</dbReference>
<organism evidence="6 7">
    <name type="scientific">Spiroplasma sabaudiense Ar-1343</name>
    <dbReference type="NCBI Taxonomy" id="1276257"/>
    <lineage>
        <taxon>Bacteria</taxon>
        <taxon>Bacillati</taxon>
        <taxon>Mycoplasmatota</taxon>
        <taxon>Mollicutes</taxon>
        <taxon>Entomoplasmatales</taxon>
        <taxon>Spiroplasmataceae</taxon>
        <taxon>Spiroplasma</taxon>
    </lineage>
</organism>
<keyword evidence="1 4" id="KW-0227">DNA damage</keyword>
<keyword evidence="2 4" id="KW-0233">DNA recombination</keyword>
<dbReference type="Proteomes" id="UP000019265">
    <property type="component" value="Chromosome"/>
</dbReference>
<dbReference type="Gene3D" id="2.40.50.140">
    <property type="entry name" value="Nucleic acid-binding proteins"/>
    <property type="match status" value="1"/>
</dbReference>
<comment type="function">
    <text evidence="4">Involved in DNA repair and RecF pathway recombination.</text>
</comment>
<comment type="similarity">
    <text evidence="4">Belongs to the RecO family.</text>
</comment>
<dbReference type="eggNOG" id="COG1381">
    <property type="taxonomic scope" value="Bacteria"/>
</dbReference>
<gene>
    <name evidence="4 6" type="primary">recO</name>
    <name evidence="6" type="ORF">SSABA_v1c03200</name>
</gene>
<dbReference type="Pfam" id="PF02565">
    <property type="entry name" value="RecO_C"/>
    <property type="match status" value="1"/>
</dbReference>
<dbReference type="OrthoDB" id="404042at2"/>
<dbReference type="InterPro" id="IPR022572">
    <property type="entry name" value="DNA_rep/recomb_RecO_N"/>
</dbReference>
<proteinExistence type="inferred from homology"/>
<dbReference type="PANTHER" id="PTHR33991:SF1">
    <property type="entry name" value="DNA REPAIR PROTEIN RECO"/>
    <property type="match status" value="1"/>
</dbReference>
<dbReference type="InterPro" id="IPR037278">
    <property type="entry name" value="ARFGAP/RecO"/>
</dbReference>
<dbReference type="PANTHER" id="PTHR33991">
    <property type="entry name" value="DNA REPAIR PROTEIN RECO"/>
    <property type="match status" value="1"/>
</dbReference>
<evidence type="ECO:0000313" key="6">
    <source>
        <dbReference type="EMBL" id="AHI53732.1"/>
    </source>
</evidence>
<evidence type="ECO:0000259" key="5">
    <source>
        <dbReference type="Pfam" id="PF11967"/>
    </source>
</evidence>
<dbReference type="STRING" id="1276257.SSABA_v1c03200"/>
<evidence type="ECO:0000256" key="2">
    <source>
        <dbReference type="ARBA" id="ARBA00023172"/>
    </source>
</evidence>
<dbReference type="HAMAP" id="MF_00201">
    <property type="entry name" value="RecO"/>
    <property type="match status" value="1"/>
</dbReference>
<sequence length="256" mass="29629">MATKNINGIVLGDYPIGDDGKIIIVFSIEYGKIALKALGVNKIISKNKFSTQTFSQSNFEIFKSNFPDRLSKLKTGELLKSNIKISRNYQNYLYASSISQIIDKAFDFGIKNVQAFKMIEHCINSLSDDLHPLHYFSLFMFYSLDWFGARWNLNQCGVCNKKSDFMMDFDYTKYSLICRKCKSNDTLFVKTTFLKLILQLNNSNYFDIKNIEDLQIKDIIFLSVILMEYINSEIGIFITGIEIIKNQNVFQNLNFL</sequence>
<dbReference type="KEGG" id="ssab:SSABA_v1c03200"/>
<dbReference type="SUPFAM" id="SSF50249">
    <property type="entry name" value="Nucleic acid-binding proteins"/>
    <property type="match status" value="1"/>
</dbReference>
<dbReference type="AlphaFoldDB" id="W6A9P5"/>
<dbReference type="InterPro" id="IPR012340">
    <property type="entry name" value="NA-bd_OB-fold"/>
</dbReference>
<dbReference type="InterPro" id="IPR003717">
    <property type="entry name" value="RecO"/>
</dbReference>
<accession>W6A9P5</accession>
<dbReference type="HOGENOM" id="CLU_066632_5_0_14"/>